<evidence type="ECO:0000256" key="4">
    <source>
        <dbReference type="SAM" id="MobiDB-lite"/>
    </source>
</evidence>
<dbReference type="EMBL" id="BAABBN010000004">
    <property type="protein sequence ID" value="GAA3914450.1"/>
    <property type="molecule type" value="Genomic_DNA"/>
</dbReference>
<dbReference type="PRINTS" id="PR01007">
    <property type="entry name" value="FLGHOOKFLIK"/>
</dbReference>
<keyword evidence="7" id="KW-1185">Reference proteome</keyword>
<dbReference type="InterPro" id="IPR001635">
    <property type="entry name" value="Flag_hook_Flik"/>
</dbReference>
<keyword evidence="3" id="KW-1005">Bacterial flagellum biogenesis</keyword>
<dbReference type="Proteomes" id="UP001501565">
    <property type="component" value="Unassembled WGS sequence"/>
</dbReference>
<feature type="compositionally biased region" description="Polar residues" evidence="4">
    <location>
        <begin position="1"/>
        <end position="19"/>
    </location>
</feature>
<evidence type="ECO:0000259" key="5">
    <source>
        <dbReference type="Pfam" id="PF02120"/>
    </source>
</evidence>
<evidence type="ECO:0000256" key="3">
    <source>
        <dbReference type="ARBA" id="ARBA00022795"/>
    </source>
</evidence>
<comment type="caution">
    <text evidence="6">The sequence shown here is derived from an EMBL/GenBank/DDBJ whole genome shotgun (WGS) entry which is preliminary data.</text>
</comment>
<organism evidence="6 7">
    <name type="scientific">Litoribacillus peritrichatus</name>
    <dbReference type="NCBI Taxonomy" id="718191"/>
    <lineage>
        <taxon>Bacteria</taxon>
        <taxon>Pseudomonadati</taxon>
        <taxon>Pseudomonadota</taxon>
        <taxon>Gammaproteobacteria</taxon>
        <taxon>Oceanospirillales</taxon>
        <taxon>Oceanospirillaceae</taxon>
        <taxon>Litoribacillus</taxon>
    </lineage>
</organism>
<feature type="compositionally biased region" description="Polar residues" evidence="4">
    <location>
        <begin position="31"/>
        <end position="40"/>
    </location>
</feature>
<name>A0ABP7M7D3_9GAMM</name>
<dbReference type="PANTHER" id="PTHR37533">
    <property type="entry name" value="FLAGELLAR HOOK-LENGTH CONTROL PROTEIN"/>
    <property type="match status" value="1"/>
</dbReference>
<evidence type="ECO:0000256" key="1">
    <source>
        <dbReference type="ARBA" id="ARBA00003944"/>
    </source>
</evidence>
<comment type="function">
    <text evidence="1">Controls the length of the flagellar hook.</text>
</comment>
<dbReference type="InterPro" id="IPR052563">
    <property type="entry name" value="FliK"/>
</dbReference>
<dbReference type="InterPro" id="IPR038610">
    <property type="entry name" value="FliK-like_C_sf"/>
</dbReference>
<dbReference type="Gene3D" id="3.30.750.140">
    <property type="match status" value="1"/>
</dbReference>
<feature type="compositionally biased region" description="Basic and acidic residues" evidence="4">
    <location>
        <begin position="20"/>
        <end position="30"/>
    </location>
</feature>
<feature type="region of interest" description="Disordered" evidence="4">
    <location>
        <begin position="348"/>
        <end position="373"/>
    </location>
</feature>
<evidence type="ECO:0000313" key="7">
    <source>
        <dbReference type="Proteomes" id="UP001501565"/>
    </source>
</evidence>
<evidence type="ECO:0000256" key="2">
    <source>
        <dbReference type="ARBA" id="ARBA00009149"/>
    </source>
</evidence>
<feature type="region of interest" description="Disordered" evidence="4">
    <location>
        <begin position="1"/>
        <end position="70"/>
    </location>
</feature>
<comment type="similarity">
    <text evidence="2">Belongs to the FliK family.</text>
</comment>
<reference evidence="7" key="1">
    <citation type="journal article" date="2019" name="Int. J. Syst. Evol. Microbiol.">
        <title>The Global Catalogue of Microorganisms (GCM) 10K type strain sequencing project: providing services to taxonomists for standard genome sequencing and annotation.</title>
        <authorList>
            <consortium name="The Broad Institute Genomics Platform"/>
            <consortium name="The Broad Institute Genome Sequencing Center for Infectious Disease"/>
            <person name="Wu L."/>
            <person name="Ma J."/>
        </authorList>
    </citation>
    <scope>NUCLEOTIDE SEQUENCE [LARGE SCALE GENOMIC DNA]</scope>
    <source>
        <strain evidence="7">JCM 17551</strain>
    </source>
</reference>
<proteinExistence type="inferred from homology"/>
<gene>
    <name evidence="6" type="ORF">GCM10022277_06200</name>
</gene>
<dbReference type="InterPro" id="IPR021136">
    <property type="entry name" value="Flagellar_hook_control-like_C"/>
</dbReference>
<dbReference type="RefSeq" id="WP_344795386.1">
    <property type="nucleotide sequence ID" value="NZ_BAABBN010000004.1"/>
</dbReference>
<accession>A0ABP7M7D3</accession>
<evidence type="ECO:0000313" key="6">
    <source>
        <dbReference type="EMBL" id="GAA3914450.1"/>
    </source>
</evidence>
<protein>
    <recommendedName>
        <fullName evidence="5">Flagellar hook-length control protein-like C-terminal domain-containing protein</fullName>
    </recommendedName>
</protein>
<dbReference type="Pfam" id="PF02120">
    <property type="entry name" value="Flg_hook"/>
    <property type="match status" value="1"/>
</dbReference>
<dbReference type="CDD" id="cd17470">
    <property type="entry name" value="T3SS_Flik_C"/>
    <property type="match status" value="1"/>
</dbReference>
<feature type="domain" description="Flagellar hook-length control protein-like C-terminal" evidence="5">
    <location>
        <begin position="272"/>
        <end position="353"/>
    </location>
</feature>
<dbReference type="PANTHER" id="PTHR37533:SF2">
    <property type="entry name" value="FLAGELLAR HOOK-LENGTH CONTROL PROTEIN"/>
    <property type="match status" value="1"/>
</dbReference>
<sequence>MATPQLNIISSEAPVSSKSADNKGFHRSDSESGTDFSDSFEQAMADFVEKQSGTQSPVDGTALPGREGELPEGFLNELQQTLDDYFAQLGDLESLSEDELMQAYQDISQRLVGLANGFGLQLNASDIQNALAKLSEGQFTMPVGLQQSGQMPWMLLGQNQLGGQPKEGLVDTGLPQTADTSLLSSLKLLKQSVQSENFAKSSVLDGLKSMMASTAATSLSASLDDITNGSQPTVPLQMYNQPQSSAMEEAEVSLQKIPVPPGHRQFTQELSERVMVMSTKNIQTAEIKLSPPELGALMVKINVEGDQASVVFTSPNAGVREALEQQSFRLKDMMEENGVDLVDVDVSDQQKDDSEPQELYSEENSRQQADEPDDTAVMELLENLDKQKSVTASLKLVDYYA</sequence>